<dbReference type="EMBL" id="BSYO01000009">
    <property type="protein sequence ID" value="GMH09851.1"/>
    <property type="molecule type" value="Genomic_DNA"/>
</dbReference>
<comment type="caution">
    <text evidence="9">The sequence shown here is derived from an EMBL/GenBank/DDBJ whole genome shotgun (WGS) entry which is preliminary data.</text>
</comment>
<evidence type="ECO:0000256" key="1">
    <source>
        <dbReference type="ARBA" id="ARBA00012418"/>
    </source>
</evidence>
<dbReference type="GO" id="GO:0003677">
    <property type="term" value="F:DNA binding"/>
    <property type="evidence" value="ECO:0007669"/>
    <property type="project" value="InterPro"/>
</dbReference>
<feature type="compositionally biased region" description="Polar residues" evidence="7">
    <location>
        <begin position="804"/>
        <end position="813"/>
    </location>
</feature>
<dbReference type="GO" id="GO:0006351">
    <property type="term" value="P:DNA-templated transcription"/>
    <property type="evidence" value="ECO:0007669"/>
    <property type="project" value="InterPro"/>
</dbReference>
<feature type="compositionally biased region" description="Polar residues" evidence="7">
    <location>
        <begin position="1011"/>
        <end position="1025"/>
    </location>
</feature>
<dbReference type="Proteomes" id="UP001279734">
    <property type="component" value="Unassembled WGS sequence"/>
</dbReference>
<evidence type="ECO:0000256" key="7">
    <source>
        <dbReference type="SAM" id="MobiDB-lite"/>
    </source>
</evidence>
<dbReference type="GO" id="GO:0003899">
    <property type="term" value="F:DNA-directed RNA polymerase activity"/>
    <property type="evidence" value="ECO:0007669"/>
    <property type="project" value="UniProtKB-EC"/>
</dbReference>
<keyword evidence="10" id="KW-1185">Reference proteome</keyword>
<feature type="compositionally biased region" description="Polar residues" evidence="7">
    <location>
        <begin position="888"/>
        <end position="910"/>
    </location>
</feature>
<dbReference type="PANTHER" id="PTHR19376">
    <property type="entry name" value="DNA-DIRECTED RNA POLYMERASE"/>
    <property type="match status" value="1"/>
</dbReference>
<keyword evidence="4" id="KW-0548">Nucleotidyltransferase</keyword>
<keyword evidence="3" id="KW-0808">Transferase</keyword>
<evidence type="ECO:0000256" key="5">
    <source>
        <dbReference type="ARBA" id="ARBA00022833"/>
    </source>
</evidence>
<protein>
    <recommendedName>
        <fullName evidence="1">DNA-directed RNA polymerase</fullName>
        <ecNumber evidence="1">2.7.7.6</ecNumber>
    </recommendedName>
</protein>
<evidence type="ECO:0000256" key="2">
    <source>
        <dbReference type="ARBA" id="ARBA00022478"/>
    </source>
</evidence>
<keyword evidence="6" id="KW-0804">Transcription</keyword>
<keyword evidence="5" id="KW-0862">Zinc</keyword>
<feature type="domain" description="RNA polymerase Rpb1" evidence="8">
    <location>
        <begin position="30"/>
        <end position="448"/>
    </location>
</feature>
<dbReference type="SUPFAM" id="SSF64484">
    <property type="entry name" value="beta and beta-prime subunits of DNA dependent RNA-polymerase"/>
    <property type="match status" value="1"/>
</dbReference>
<feature type="compositionally biased region" description="Polar residues" evidence="7">
    <location>
        <begin position="600"/>
        <end position="611"/>
    </location>
</feature>
<dbReference type="Pfam" id="PF04998">
    <property type="entry name" value="RNA_pol_Rpb1_5"/>
    <property type="match status" value="1"/>
</dbReference>
<dbReference type="EC" id="2.7.7.6" evidence="1"/>
<dbReference type="Pfam" id="PF11523">
    <property type="entry name" value="DUF3223"/>
    <property type="match status" value="1"/>
</dbReference>
<accession>A0AAD3SG41</accession>
<evidence type="ECO:0000313" key="9">
    <source>
        <dbReference type="EMBL" id="GMH09851.1"/>
    </source>
</evidence>
<feature type="region of interest" description="Disordered" evidence="7">
    <location>
        <begin position="710"/>
        <end position="822"/>
    </location>
</feature>
<dbReference type="Gene3D" id="3.10.450.40">
    <property type="match status" value="1"/>
</dbReference>
<proteinExistence type="predicted"/>
<evidence type="ECO:0000256" key="4">
    <source>
        <dbReference type="ARBA" id="ARBA00022695"/>
    </source>
</evidence>
<evidence type="ECO:0000313" key="10">
    <source>
        <dbReference type="Proteomes" id="UP001279734"/>
    </source>
</evidence>
<dbReference type="InterPro" id="IPR045867">
    <property type="entry name" value="DNA-dir_RpoC_beta_prime"/>
</dbReference>
<evidence type="ECO:0000259" key="8">
    <source>
        <dbReference type="Pfam" id="PF04998"/>
    </source>
</evidence>
<feature type="compositionally biased region" description="Polar residues" evidence="7">
    <location>
        <begin position="646"/>
        <end position="656"/>
    </location>
</feature>
<feature type="compositionally biased region" description="Basic and acidic residues" evidence="7">
    <location>
        <begin position="612"/>
        <end position="632"/>
    </location>
</feature>
<feature type="compositionally biased region" description="Polar residues" evidence="7">
    <location>
        <begin position="726"/>
        <end position="766"/>
    </location>
</feature>
<feature type="compositionally biased region" description="Basic and acidic residues" evidence="7">
    <location>
        <begin position="873"/>
        <end position="883"/>
    </location>
</feature>
<feature type="region of interest" description="Disordered" evidence="7">
    <location>
        <begin position="872"/>
        <end position="1096"/>
    </location>
</feature>
<dbReference type="InterPro" id="IPR007081">
    <property type="entry name" value="RNA_pol_Rpb1_5"/>
</dbReference>
<dbReference type="GO" id="GO:0000428">
    <property type="term" value="C:DNA-directed RNA polymerase complex"/>
    <property type="evidence" value="ECO:0007669"/>
    <property type="project" value="UniProtKB-KW"/>
</dbReference>
<feature type="compositionally biased region" description="Polar residues" evidence="7">
    <location>
        <begin position="929"/>
        <end position="974"/>
    </location>
</feature>
<evidence type="ECO:0000256" key="3">
    <source>
        <dbReference type="ARBA" id="ARBA00022679"/>
    </source>
</evidence>
<gene>
    <name evidence="9" type="ORF">Nepgr_011692</name>
</gene>
<name>A0AAD3SG41_NEPGR</name>
<sequence>MSSLFQRKYPFGSEYPAGEFGLLKSSFFHGLDLYEEMVHSIATREVIIRSSRGLAEPGTLFKNLMAILRDVVICYDGSVRNISSNSIILFDYGFKGEKSSCLFPAGEPVGVLAATAMSNPAYKAVLDSSPSSNSSWEMMKEILFCRVNFRNDTIDRRVILYLNDCDCGGKYCRENASYLVKNLLKKVSLRDAAVEFLIEYRSPQVVSGSSEIGTGLIGHIHLNQALLNDSNISMHDVLQRCQDEINIFRKKKKNSYHFKRIILSVSECCFFEHGSKSYDIPCLKFFWQDMTDSHLEKTSHIMADMICPVLLDTIIKGDPRISTVNIIWISPDTTTWIQGPCKSHKGELAVEVVLEKKAVKQSGDAWRIVLDCCLPVFHLIDTVRSIPYAIKQIQDLLGISCTFDQAVQRLSTSVTMVAKGVLKEHLILLASSMTSTGNLIGFNMGGIKALCRALGVQVPFTEATLYTPRKCFERAAEKCHMDSLSSIVASCSWGKRVAVGTGAKFDILWERKETGMNLGGFDIYNFLQLVRGSNEEEMDTGCLDEEIENFELEDGYMEQELSPERDSNAVFEENAEIESGLGNQTPNGGMYGESGWDKVPSSSDGKGWNTNKSKDWSSWEQPKAKSQVEDSSRSGGWSAPEYWKGPSQSQTLSTWGEQVKEADETGFNKNTTQHSLRKSEGPSNCKSEVGRDTTELSKSDCWKEFLKGPGQMESAATWENQAAVKRSQSNGKDVQSQLDWDSVDKQLTQARQSTNLATNSWNASPKDQQKDASSCPVWNSKSAGWESELGQHDSISKKTKHETSASWGPSSELHSPVSFHWGSANDGAGNASVKNPSWGQTIGSALKNTDLESINDWDSSGKIHQLTCSDGWDSGKDGADNEGKTGSIWGQTSGSSSKKDYTQSTGNWGSSDELCQPASSHGLHPEKASSCNESETGSSWGQPGASTWKKNNNETAHVWGSSNELHQGMSSQGLDSAKAGDGSETETKSPWGNPGGSAWKSKRPEIGGVWGSSNELHQGVSSQDLDSVKAGEGSETETKSPWGHPGGGSAWKSKRPETGGSGGSWGSSNSGEWKNKKNRPPNSPRTPKDSSISVPLTATRQRLDVFTSDEQDILSEVEEIMLQIRKIMHQAGYIDGDRLSADYQSYILSNVFNHHPDKEIKMGAGIDYIMVSRHSSFQDSRCFYVVSTDGQKEDFSYRHGVSKIVRNMETVSRVAKTLKLNNESFPLVQSRLFPLAEHRSRHQSWVSFKCLQRNKDASIVLIVKGLCPSAQDAILQQQCPLLSCLLIPSSFGALYKAVTLVS</sequence>
<dbReference type="PANTHER" id="PTHR19376:SF51">
    <property type="entry name" value="DNA-DIRECTED RNA POLYMERASE V SUBUNIT 1"/>
    <property type="match status" value="1"/>
</dbReference>
<feature type="region of interest" description="Disordered" evidence="7">
    <location>
        <begin position="577"/>
        <end position="693"/>
    </location>
</feature>
<reference evidence="9" key="1">
    <citation type="submission" date="2023-05" db="EMBL/GenBank/DDBJ databases">
        <title>Nepenthes gracilis genome sequencing.</title>
        <authorList>
            <person name="Fukushima K."/>
        </authorList>
    </citation>
    <scope>NUCLEOTIDE SEQUENCE</scope>
    <source>
        <strain evidence="9">SING2019-196</strain>
    </source>
</reference>
<organism evidence="9 10">
    <name type="scientific">Nepenthes gracilis</name>
    <name type="common">Slender pitcher plant</name>
    <dbReference type="NCBI Taxonomy" id="150966"/>
    <lineage>
        <taxon>Eukaryota</taxon>
        <taxon>Viridiplantae</taxon>
        <taxon>Streptophyta</taxon>
        <taxon>Embryophyta</taxon>
        <taxon>Tracheophyta</taxon>
        <taxon>Spermatophyta</taxon>
        <taxon>Magnoliopsida</taxon>
        <taxon>eudicotyledons</taxon>
        <taxon>Gunneridae</taxon>
        <taxon>Pentapetalae</taxon>
        <taxon>Caryophyllales</taxon>
        <taxon>Nepenthaceae</taxon>
        <taxon>Nepenthes</taxon>
    </lineage>
</organism>
<keyword evidence="2" id="KW-0240">DNA-directed RNA polymerase</keyword>
<evidence type="ECO:0000256" key="6">
    <source>
        <dbReference type="ARBA" id="ARBA00023163"/>
    </source>
</evidence>